<protein>
    <recommendedName>
        <fullName evidence="2">Transporter</fullName>
    </recommendedName>
</protein>
<name>A0AAT9GLS3_9BACT</name>
<organism evidence="1">
    <name type="scientific">Sediminibacterium sp. KACHI17</name>
    <dbReference type="NCBI Taxonomy" id="1751071"/>
    <lineage>
        <taxon>Bacteria</taxon>
        <taxon>Pseudomonadati</taxon>
        <taxon>Bacteroidota</taxon>
        <taxon>Chitinophagia</taxon>
        <taxon>Chitinophagales</taxon>
        <taxon>Chitinophagaceae</taxon>
        <taxon>Sediminibacterium</taxon>
    </lineage>
</organism>
<dbReference type="RefSeq" id="WP_353549242.1">
    <property type="nucleotide sequence ID" value="NZ_AP029612.1"/>
</dbReference>
<accession>A0AAT9GLS3</accession>
<reference evidence="1" key="1">
    <citation type="submission" date="2024-02" db="EMBL/GenBank/DDBJ databases">
        <title>Sediminibacterium planktonica sp. nov. and Sediminibacterium longus sp. nov., isolated from surface lake and river water.</title>
        <authorList>
            <person name="Watanabe K."/>
            <person name="Takemine S."/>
            <person name="Ishii Y."/>
            <person name="Ogata Y."/>
            <person name="Shindo C."/>
            <person name="Suda W."/>
        </authorList>
    </citation>
    <scope>NUCLEOTIDE SEQUENCE</scope>
    <source>
        <strain evidence="1">KACHI17</strain>
    </source>
</reference>
<dbReference type="PROSITE" id="PS51257">
    <property type="entry name" value="PROKAR_LIPOPROTEIN"/>
    <property type="match status" value="1"/>
</dbReference>
<evidence type="ECO:0000313" key="1">
    <source>
        <dbReference type="EMBL" id="BFG71617.1"/>
    </source>
</evidence>
<evidence type="ECO:0008006" key="2">
    <source>
        <dbReference type="Google" id="ProtNLM"/>
    </source>
</evidence>
<gene>
    <name evidence="1" type="ORF">KACHI17_24980</name>
</gene>
<sequence>MRNFSKHLFLFITGSWLTIISAQPFAQGCSDAGFCTIPIRPAAADKNSFRSEFSYLRGEEDTHLWAVSLSYSRQVSKQWQWDHKLVATHVNGGYGTVSNLSDIYSTVRYSIKTGKGKQMHILGGVKIPFNQSNLKIRNISLPMVYQTSLGTYDLILGTAFTTGKLDMNLAVQLPVIQSNRNSFFKDLAPIPGEFPSTNLFRRKADVLWRVGLPIKSKSGKWRFDPNLLAIYHLGEDSYENRMGDRQNIPGSAGLTLNGNLQATHQLNAHRYLQFSIASPFIVRNNRPDGLTRSLVISVSYGFGW</sequence>
<dbReference type="EMBL" id="AP029612">
    <property type="protein sequence ID" value="BFG71617.1"/>
    <property type="molecule type" value="Genomic_DNA"/>
</dbReference>
<proteinExistence type="predicted"/>
<dbReference type="AlphaFoldDB" id="A0AAT9GLS3"/>